<dbReference type="Pfam" id="PF07645">
    <property type="entry name" value="EGF_CA"/>
    <property type="match status" value="1"/>
</dbReference>
<dbReference type="SUPFAM" id="SSF57196">
    <property type="entry name" value="EGF/Laminin"/>
    <property type="match status" value="1"/>
</dbReference>
<dbReference type="InterPro" id="IPR000859">
    <property type="entry name" value="CUB_dom"/>
</dbReference>
<dbReference type="GO" id="GO:0005509">
    <property type="term" value="F:calcium ion binding"/>
    <property type="evidence" value="ECO:0007669"/>
    <property type="project" value="InterPro"/>
</dbReference>
<dbReference type="InterPro" id="IPR016201">
    <property type="entry name" value="PSI"/>
</dbReference>
<keyword evidence="4" id="KW-0812">Transmembrane</keyword>
<dbReference type="FunFam" id="2.10.25.10:FF:000202">
    <property type="entry name" value="Multiple epidermal growth factor-like domains 8"/>
    <property type="match status" value="1"/>
</dbReference>
<keyword evidence="2" id="KW-0880">Kelch repeat</keyword>
<evidence type="ECO:0008006" key="17">
    <source>
        <dbReference type="Google" id="ProtNLM"/>
    </source>
</evidence>
<comment type="subcellular location">
    <subcellularLocation>
        <location evidence="1">Membrane</location>
        <topology evidence="1">Single-pass type I membrane protein</topology>
    </subcellularLocation>
</comment>
<dbReference type="PANTHER" id="PTHR46376:SF2">
    <property type="entry name" value="DISTRACTED, ISOFORM B"/>
    <property type="match status" value="1"/>
</dbReference>
<keyword evidence="11" id="KW-0325">Glycoprotein</keyword>
<keyword evidence="7" id="KW-0106">Calcium</keyword>
<organism evidence="16">
    <name type="scientific">Timema tahoe</name>
    <dbReference type="NCBI Taxonomy" id="61484"/>
    <lineage>
        <taxon>Eukaryota</taxon>
        <taxon>Metazoa</taxon>
        <taxon>Ecdysozoa</taxon>
        <taxon>Arthropoda</taxon>
        <taxon>Hexapoda</taxon>
        <taxon>Insecta</taxon>
        <taxon>Pterygota</taxon>
        <taxon>Neoptera</taxon>
        <taxon>Polyneoptera</taxon>
        <taxon>Phasmatodea</taxon>
        <taxon>Timematodea</taxon>
        <taxon>Timematoidea</taxon>
        <taxon>Timematidae</taxon>
        <taxon>Timema</taxon>
    </lineage>
</organism>
<evidence type="ECO:0000256" key="4">
    <source>
        <dbReference type="ARBA" id="ARBA00022692"/>
    </source>
</evidence>
<evidence type="ECO:0000259" key="14">
    <source>
        <dbReference type="PROSITE" id="PS01180"/>
    </source>
</evidence>
<keyword evidence="5" id="KW-0732">Signal</keyword>
<evidence type="ECO:0000256" key="2">
    <source>
        <dbReference type="ARBA" id="ARBA00022441"/>
    </source>
</evidence>
<dbReference type="InterPro" id="IPR001881">
    <property type="entry name" value="EGF-like_Ca-bd_dom"/>
</dbReference>
<feature type="compositionally biased region" description="Acidic residues" evidence="13">
    <location>
        <begin position="395"/>
        <end position="405"/>
    </location>
</feature>
<evidence type="ECO:0000256" key="8">
    <source>
        <dbReference type="ARBA" id="ARBA00022989"/>
    </source>
</evidence>
<evidence type="ECO:0000256" key="1">
    <source>
        <dbReference type="ARBA" id="ARBA00004479"/>
    </source>
</evidence>
<dbReference type="Gene3D" id="2.60.120.290">
    <property type="entry name" value="Spermadhesin, CUB domain"/>
    <property type="match status" value="1"/>
</dbReference>
<dbReference type="FunFam" id="2.60.120.290:FF:000023">
    <property type="entry name" value="Multiple epidermal growth factor-like domains 8"/>
    <property type="match status" value="1"/>
</dbReference>
<evidence type="ECO:0000259" key="15">
    <source>
        <dbReference type="PROSITE" id="PS50026"/>
    </source>
</evidence>
<dbReference type="GO" id="GO:0005794">
    <property type="term" value="C:Golgi apparatus"/>
    <property type="evidence" value="ECO:0007669"/>
    <property type="project" value="TreeGrafter"/>
</dbReference>
<dbReference type="SUPFAM" id="SSF49854">
    <property type="entry name" value="Spermadhesin, CUB domain"/>
    <property type="match status" value="1"/>
</dbReference>
<evidence type="ECO:0000256" key="12">
    <source>
        <dbReference type="PROSITE-ProRule" id="PRU00076"/>
    </source>
</evidence>
<keyword evidence="10" id="KW-1015">Disulfide bond</keyword>
<name>A0A7R9IB24_9NEOP</name>
<dbReference type="PROSITE" id="PS50026">
    <property type="entry name" value="EGF_3"/>
    <property type="match status" value="1"/>
</dbReference>
<feature type="compositionally biased region" description="Basic and acidic residues" evidence="13">
    <location>
        <begin position="384"/>
        <end position="394"/>
    </location>
</feature>
<dbReference type="SUPFAM" id="SSF117281">
    <property type="entry name" value="Kelch motif"/>
    <property type="match status" value="2"/>
</dbReference>
<dbReference type="Pfam" id="PF00431">
    <property type="entry name" value="CUB"/>
    <property type="match status" value="1"/>
</dbReference>
<evidence type="ECO:0000256" key="5">
    <source>
        <dbReference type="ARBA" id="ARBA00022729"/>
    </source>
</evidence>
<proteinExistence type="predicted"/>
<dbReference type="SMART" id="SM00181">
    <property type="entry name" value="EGF"/>
    <property type="match status" value="2"/>
</dbReference>
<feature type="domain" description="EGF-like" evidence="15">
    <location>
        <begin position="1378"/>
        <end position="1419"/>
    </location>
</feature>
<evidence type="ECO:0000256" key="7">
    <source>
        <dbReference type="ARBA" id="ARBA00022837"/>
    </source>
</evidence>
<feature type="domain" description="CUB" evidence="14">
    <location>
        <begin position="104"/>
        <end position="216"/>
    </location>
</feature>
<gene>
    <name evidence="16" type="ORF">TTEB3V08_LOCUS2660</name>
</gene>
<dbReference type="InterPro" id="IPR000742">
    <property type="entry name" value="EGF"/>
</dbReference>
<evidence type="ECO:0000256" key="6">
    <source>
        <dbReference type="ARBA" id="ARBA00022737"/>
    </source>
</evidence>
<evidence type="ECO:0000256" key="9">
    <source>
        <dbReference type="ARBA" id="ARBA00023136"/>
    </source>
</evidence>
<dbReference type="Gene3D" id="2.120.10.80">
    <property type="entry name" value="Kelch-type beta propeller"/>
    <property type="match status" value="3"/>
</dbReference>
<evidence type="ECO:0000256" key="3">
    <source>
        <dbReference type="ARBA" id="ARBA00022536"/>
    </source>
</evidence>
<dbReference type="SMART" id="SM00423">
    <property type="entry name" value="PSI"/>
    <property type="match status" value="6"/>
</dbReference>
<feature type="compositionally biased region" description="Polar residues" evidence="13">
    <location>
        <begin position="368"/>
        <end position="383"/>
    </location>
</feature>
<dbReference type="GO" id="GO:0016020">
    <property type="term" value="C:membrane"/>
    <property type="evidence" value="ECO:0007669"/>
    <property type="project" value="UniProtKB-SubCell"/>
</dbReference>
<evidence type="ECO:0000256" key="13">
    <source>
        <dbReference type="SAM" id="MobiDB-lite"/>
    </source>
</evidence>
<dbReference type="InterPro" id="IPR018097">
    <property type="entry name" value="EGF_Ca-bd_CS"/>
</dbReference>
<dbReference type="PROSITE" id="PS00010">
    <property type="entry name" value="ASX_HYDROXYL"/>
    <property type="match status" value="1"/>
</dbReference>
<dbReference type="EMBL" id="OE000639">
    <property type="protein sequence ID" value="CAD7454558.1"/>
    <property type="molecule type" value="Genomic_DNA"/>
</dbReference>
<dbReference type="Gene3D" id="2.10.25.10">
    <property type="entry name" value="Laminin"/>
    <property type="match status" value="1"/>
</dbReference>
<dbReference type="CDD" id="cd00054">
    <property type="entry name" value="EGF_CA"/>
    <property type="match status" value="1"/>
</dbReference>
<sequence length="1421" mass="157326">MTSTQKEVNLYLHGGRVENRLGKITPSSLDRYSNLNLPVLGSRAQYESSTLANYATESNLVKSSLDCPCPTELWRHGVMGPHIFLLFVGLTISLGDAALQPAPCDKSRKVFTEGWGVITDGPFGSNYTQDSHCEWLIKANNTHKYITLSFQSMGTECSYDYVFVYDGDSFSAPLLGSFSGKTDPQNITASSGSMLILLYSDTNYVLDGFRAEYSVTSCPGNCTHQSQGMCVVNTGLSPRAAHTAVYHDETDSLYVFGGYNLNQVLGDLSVYRFETSRWEDEKGVLLDDDSSTLVPLDPHILATVLGQVGVAGEERWGLHKSSFFRNLLFSIADNSTLSIRHQVGDSQRPSARTSREVMGRRRRSREVPQSQEEQTLDNSSQETHTSRDDPRPSEEPIEDIQEPDSDVQNINKAETILKDELVAEVKNQTIDEDSDNNSDQLTVEEEAIPKARYGHAACSYLGGFVLYGGKLSDGTLSDELWYYNATARSWALRALNSPIRPPRLTRHTLTRVGPSDGWLYLFGGSTVGGDFSSRLFRIRLDLGEALSVASSAVTANSCVTTVIDYKGASFALVLCLVFTNKLQETLWRVWVSLVTMLSGLSADPVMNPREERWTEVHPRGGKELDMRVVAHTTVYHPHTRSLLVYGGVVAGVARFSKLSDRMFSFQLGSKHWAEIHYPRAHLRDTYVPRERAFHTSTVIGNYLVVFGGYSHRHNKEEICYDNQMYLYHLGCQTWISHDILSTAGKVGRINQGSASLMAVCSHISPRSTSDSLVDYRYPKQQGVFAHAADVRNGNTLLIVGGYHGNVNADLLAYTLPPMLAGRTGDSLEPEQICGRHHSLMECTANPECGWCSADEVCYGRTVGINCTTNLQTTRCPGVCPALGDCHSCLIHGNTTTPGGAPSVAYKLRLGHCTWCVQNARCHHRDDNYGVCGLREDTPSQVPGWWGAKGTEVGAVEECRVLDRRPGLTFLKYKHPADLTHPDSVTIINATTVDFSLLNPTTRIEQALVGGMTARLLGFLRPPESWGDTGEVLRMCASHSSALLRLASTDNNNMDVVGNLTAELSQCLPARLPSGSPVFLIPGRYLVDFESHSSPSKSSYTTHHQSNMELQHYRDTDASKVFTFEYLEPYENGSCSLYSNCLQCLTDSMCGWCDLTSLCYSRLLNEMEVCSRDDEWRYLTLLPATCANCSNYISCETCVGSGLCEWWTEDAKCARKGRSTEAVLDLRECPAPCHLRENCSQCLDDRGRCVWCEATQVTYYRGAVFWCEATQECFSFSIYTSEYQFGLCREWLDQAQNNNHHLQQSLVRSTQQCKSCSSHTNCSSCLHTLGCGWCYSVGNPIEGSCVEGDFNKPRHDACSAVVHPSNNSATNWAYAQCPDVDECDLGLHDCHADAVCTNTNGSYSCQCSRGFIGDGKFTCTKT</sequence>
<feature type="region of interest" description="Disordered" evidence="13">
    <location>
        <begin position="340"/>
        <end position="409"/>
    </location>
</feature>
<keyword evidence="9" id="KW-0472">Membrane</keyword>
<dbReference type="GO" id="GO:0048731">
    <property type="term" value="P:system development"/>
    <property type="evidence" value="ECO:0007669"/>
    <property type="project" value="UniProtKB-ARBA"/>
</dbReference>
<evidence type="ECO:0000313" key="16">
    <source>
        <dbReference type="EMBL" id="CAD7454558.1"/>
    </source>
</evidence>
<dbReference type="PROSITE" id="PS01187">
    <property type="entry name" value="EGF_CA"/>
    <property type="match status" value="1"/>
</dbReference>
<evidence type="ECO:0000256" key="11">
    <source>
        <dbReference type="ARBA" id="ARBA00023180"/>
    </source>
</evidence>
<reference evidence="16" key="1">
    <citation type="submission" date="2020-11" db="EMBL/GenBank/DDBJ databases">
        <authorList>
            <person name="Tran Van P."/>
        </authorList>
    </citation>
    <scope>NUCLEOTIDE SEQUENCE</scope>
</reference>
<dbReference type="SMART" id="SM00179">
    <property type="entry name" value="EGF_CA"/>
    <property type="match status" value="1"/>
</dbReference>
<dbReference type="InterPro" id="IPR051568">
    <property type="entry name" value="LZTR1/Attractin"/>
</dbReference>
<dbReference type="InterPro" id="IPR000152">
    <property type="entry name" value="EGF-type_Asp/Asn_hydroxyl_site"/>
</dbReference>
<dbReference type="InterPro" id="IPR056737">
    <property type="entry name" value="Beta-prop_ATRN-MKLN-like"/>
</dbReference>
<dbReference type="PROSITE" id="PS01180">
    <property type="entry name" value="CUB"/>
    <property type="match status" value="1"/>
</dbReference>
<protein>
    <recommendedName>
        <fullName evidence="17">Multiple epidermal growth factor-like domains protein 8</fullName>
    </recommendedName>
</protein>
<comment type="caution">
    <text evidence="12">Lacks conserved residue(s) required for the propagation of feature annotation.</text>
</comment>
<dbReference type="PANTHER" id="PTHR46376">
    <property type="entry name" value="LEUCINE-ZIPPER-LIKE TRANSCRIPTIONAL REGULATOR 1"/>
    <property type="match status" value="1"/>
</dbReference>
<dbReference type="InterPro" id="IPR035914">
    <property type="entry name" value="Sperma_CUB_dom_sf"/>
</dbReference>
<feature type="compositionally biased region" description="Polar residues" evidence="13">
    <location>
        <begin position="340"/>
        <end position="351"/>
    </location>
</feature>
<dbReference type="PROSITE" id="PS01186">
    <property type="entry name" value="EGF_2"/>
    <property type="match status" value="1"/>
</dbReference>
<dbReference type="InterPro" id="IPR049883">
    <property type="entry name" value="NOTCH1_EGF-like"/>
</dbReference>
<dbReference type="SMART" id="SM00042">
    <property type="entry name" value="CUB"/>
    <property type="match status" value="1"/>
</dbReference>
<dbReference type="GO" id="GO:0048513">
    <property type="term" value="P:animal organ development"/>
    <property type="evidence" value="ECO:0007669"/>
    <property type="project" value="UniProtKB-ARBA"/>
</dbReference>
<dbReference type="InterPro" id="IPR015915">
    <property type="entry name" value="Kelch-typ_b-propeller"/>
</dbReference>
<keyword evidence="6" id="KW-0677">Repeat</keyword>
<keyword evidence="8" id="KW-1133">Transmembrane helix</keyword>
<keyword evidence="3 12" id="KW-0245">EGF-like domain</keyword>
<dbReference type="Pfam" id="PF24981">
    <property type="entry name" value="Beta-prop_ATRN-LZTR1"/>
    <property type="match status" value="2"/>
</dbReference>
<evidence type="ECO:0000256" key="10">
    <source>
        <dbReference type="ARBA" id="ARBA00023157"/>
    </source>
</evidence>
<dbReference type="CDD" id="cd00041">
    <property type="entry name" value="CUB"/>
    <property type="match status" value="1"/>
</dbReference>
<accession>A0A7R9IB24</accession>